<evidence type="ECO:0000256" key="6">
    <source>
        <dbReference type="SAM" id="MobiDB-lite"/>
    </source>
</evidence>
<sequence length="358" mass="40774">MQCRGASRASAEVGHRVEDLWEVAEPQLSPSEKLNSCFEDIAVASFHRPLGSQECLDDVWGQETNLGHAGHYSIWKNGNHSRCDMYDVKPKFVSIGSVGSAFSGTRMSTAEWYELQMKESKLCDIGARDATVALRWGGARGRRQRRERERESVGGTTRRDRRPRRLGLGVVRPVPITLATAYKMQHGDKLKLQISHDLKIKIKIREAAGTLYMTTGWKQFIYATGLRIGETVLFRMSSCSKARVMVLNRKGFIRCPIRTTSKSSSVQKKSLPATNQAIKTRTFQHGSTNNSRTGTNKRALDDMSFCHKTTLTAELRSYIKDIAYSLEESNKFYIVRMNRMFMEQNRVYFAKEFSKKYI</sequence>
<comment type="subcellular location">
    <subcellularLocation>
        <location evidence="1">Nucleus</location>
    </subcellularLocation>
</comment>
<reference evidence="8" key="2">
    <citation type="submission" date="2015-03" db="UniProtKB">
        <authorList>
            <consortium name="EnsemblPlants"/>
        </authorList>
    </citation>
    <scope>IDENTIFICATION</scope>
</reference>
<feature type="region of interest" description="Disordered" evidence="6">
    <location>
        <begin position="139"/>
        <end position="164"/>
    </location>
</feature>
<reference evidence="8" key="1">
    <citation type="journal article" date="2009" name="Rice">
        <title>De Novo Next Generation Sequencing of Plant Genomes.</title>
        <authorList>
            <person name="Rounsley S."/>
            <person name="Marri P.R."/>
            <person name="Yu Y."/>
            <person name="He R."/>
            <person name="Sisneros N."/>
            <person name="Goicoechea J.L."/>
            <person name="Lee S.J."/>
            <person name="Angelova A."/>
            <person name="Kudrna D."/>
            <person name="Luo M."/>
            <person name="Affourtit J."/>
            <person name="Desany B."/>
            <person name="Knight J."/>
            <person name="Niazi F."/>
            <person name="Egholm M."/>
            <person name="Wing R.A."/>
        </authorList>
    </citation>
    <scope>NUCLEOTIDE SEQUENCE [LARGE SCALE GENOMIC DNA]</scope>
    <source>
        <strain evidence="8">cv. IRGC 105608</strain>
    </source>
</reference>
<dbReference type="STRING" id="65489.A0A0D3FUZ7"/>
<evidence type="ECO:0000256" key="4">
    <source>
        <dbReference type="ARBA" id="ARBA00023163"/>
    </source>
</evidence>
<evidence type="ECO:0000256" key="3">
    <source>
        <dbReference type="ARBA" id="ARBA00023125"/>
    </source>
</evidence>
<keyword evidence="3" id="KW-0238">DNA-binding</keyword>
<keyword evidence="2" id="KW-0805">Transcription regulation</keyword>
<evidence type="ECO:0000256" key="2">
    <source>
        <dbReference type="ARBA" id="ARBA00023015"/>
    </source>
</evidence>
<dbReference type="Gene3D" id="2.40.330.10">
    <property type="entry name" value="DNA-binding pseudobarrel domain"/>
    <property type="match status" value="1"/>
</dbReference>
<keyword evidence="4" id="KW-0804">Transcription</keyword>
<dbReference type="EnsemblPlants" id="OBART04G10000.1">
    <property type="protein sequence ID" value="OBART04G10000.1"/>
    <property type="gene ID" value="OBART04G10000"/>
</dbReference>
<evidence type="ECO:0000256" key="1">
    <source>
        <dbReference type="ARBA" id="ARBA00004123"/>
    </source>
</evidence>
<dbReference type="SUPFAM" id="SSF101936">
    <property type="entry name" value="DNA-binding pseudobarrel domain"/>
    <property type="match status" value="1"/>
</dbReference>
<evidence type="ECO:0000313" key="8">
    <source>
        <dbReference type="EnsemblPlants" id="OBART04G10000.1"/>
    </source>
</evidence>
<feature type="domain" description="TF-B3" evidence="7">
    <location>
        <begin position="174"/>
        <end position="250"/>
    </location>
</feature>
<dbReference type="GO" id="GO:0003677">
    <property type="term" value="F:DNA binding"/>
    <property type="evidence" value="ECO:0007669"/>
    <property type="project" value="UniProtKB-KW"/>
</dbReference>
<evidence type="ECO:0000313" key="9">
    <source>
        <dbReference type="Proteomes" id="UP000026960"/>
    </source>
</evidence>
<evidence type="ECO:0000256" key="5">
    <source>
        <dbReference type="ARBA" id="ARBA00023242"/>
    </source>
</evidence>
<dbReference type="Proteomes" id="UP000026960">
    <property type="component" value="Chromosome 4"/>
</dbReference>
<accession>A0A0D3FUZ7</accession>
<dbReference type="PROSITE" id="PS50863">
    <property type="entry name" value="B3"/>
    <property type="match status" value="1"/>
</dbReference>
<keyword evidence="5" id="KW-0539">Nucleus</keyword>
<dbReference type="Pfam" id="PF02362">
    <property type="entry name" value="B3"/>
    <property type="match status" value="1"/>
</dbReference>
<dbReference type="InterPro" id="IPR003340">
    <property type="entry name" value="B3_DNA-bd"/>
</dbReference>
<dbReference type="InterPro" id="IPR015300">
    <property type="entry name" value="DNA-bd_pseudobarrel_sf"/>
</dbReference>
<dbReference type="PaxDb" id="65489-OBART04G10000.1"/>
<proteinExistence type="predicted"/>
<keyword evidence="9" id="KW-1185">Reference proteome</keyword>
<protein>
    <recommendedName>
        <fullName evidence="7">TF-B3 domain-containing protein</fullName>
    </recommendedName>
</protein>
<dbReference type="AlphaFoldDB" id="A0A0D3FUZ7"/>
<name>A0A0D3FUZ7_9ORYZ</name>
<dbReference type="Gramene" id="OBART04G10000.1">
    <property type="protein sequence ID" value="OBART04G10000.1"/>
    <property type="gene ID" value="OBART04G10000"/>
</dbReference>
<evidence type="ECO:0000259" key="7">
    <source>
        <dbReference type="PROSITE" id="PS50863"/>
    </source>
</evidence>
<organism evidence="8">
    <name type="scientific">Oryza barthii</name>
    <dbReference type="NCBI Taxonomy" id="65489"/>
    <lineage>
        <taxon>Eukaryota</taxon>
        <taxon>Viridiplantae</taxon>
        <taxon>Streptophyta</taxon>
        <taxon>Embryophyta</taxon>
        <taxon>Tracheophyta</taxon>
        <taxon>Spermatophyta</taxon>
        <taxon>Magnoliopsida</taxon>
        <taxon>Liliopsida</taxon>
        <taxon>Poales</taxon>
        <taxon>Poaceae</taxon>
        <taxon>BOP clade</taxon>
        <taxon>Oryzoideae</taxon>
        <taxon>Oryzeae</taxon>
        <taxon>Oryzinae</taxon>
        <taxon>Oryza</taxon>
    </lineage>
</organism>
<dbReference type="GO" id="GO:0005634">
    <property type="term" value="C:nucleus"/>
    <property type="evidence" value="ECO:0007669"/>
    <property type="project" value="UniProtKB-SubCell"/>
</dbReference>